<sequence>MHSPKKKTTLQYTPNLACAVSPYDMSYQEIRGGTGRKVKQHF</sequence>
<dbReference type="Proteomes" id="UP001162483">
    <property type="component" value="Unassembled WGS sequence"/>
</dbReference>
<gene>
    <name evidence="1" type="ORF">SPARVUS_LOCUS13594286</name>
</gene>
<protein>
    <submittedName>
        <fullName evidence="1">Uncharacterized protein</fullName>
    </submittedName>
</protein>
<dbReference type="EMBL" id="CATNWA010018117">
    <property type="protein sequence ID" value="CAI9605389.1"/>
    <property type="molecule type" value="Genomic_DNA"/>
</dbReference>
<proteinExistence type="predicted"/>
<name>A0ABN9G8R8_9NEOB</name>
<accession>A0ABN9G8R8</accession>
<evidence type="ECO:0000313" key="1">
    <source>
        <dbReference type="EMBL" id="CAI9605389.1"/>
    </source>
</evidence>
<keyword evidence="2" id="KW-1185">Reference proteome</keyword>
<comment type="caution">
    <text evidence="1">The sequence shown here is derived from an EMBL/GenBank/DDBJ whole genome shotgun (WGS) entry which is preliminary data.</text>
</comment>
<organism evidence="1 2">
    <name type="scientific">Staurois parvus</name>
    <dbReference type="NCBI Taxonomy" id="386267"/>
    <lineage>
        <taxon>Eukaryota</taxon>
        <taxon>Metazoa</taxon>
        <taxon>Chordata</taxon>
        <taxon>Craniata</taxon>
        <taxon>Vertebrata</taxon>
        <taxon>Euteleostomi</taxon>
        <taxon>Amphibia</taxon>
        <taxon>Batrachia</taxon>
        <taxon>Anura</taxon>
        <taxon>Neobatrachia</taxon>
        <taxon>Ranoidea</taxon>
        <taxon>Ranidae</taxon>
        <taxon>Staurois</taxon>
    </lineage>
</organism>
<reference evidence="1" key="1">
    <citation type="submission" date="2023-05" db="EMBL/GenBank/DDBJ databases">
        <authorList>
            <person name="Stuckert A."/>
        </authorList>
    </citation>
    <scope>NUCLEOTIDE SEQUENCE</scope>
</reference>
<evidence type="ECO:0000313" key="2">
    <source>
        <dbReference type="Proteomes" id="UP001162483"/>
    </source>
</evidence>